<comment type="caution">
    <text evidence="1">The sequence shown here is derived from an EMBL/GenBank/DDBJ whole genome shotgun (WGS) entry which is preliminary data.</text>
</comment>
<protein>
    <submittedName>
        <fullName evidence="1">Uncharacterized protein</fullName>
    </submittedName>
</protein>
<accession>A0ABR2ZS17</accession>
<dbReference type="Proteomes" id="UP001437256">
    <property type="component" value="Unassembled WGS sequence"/>
</dbReference>
<dbReference type="EMBL" id="JBBXMP010000071">
    <property type="protein sequence ID" value="KAL0063886.1"/>
    <property type="molecule type" value="Genomic_DNA"/>
</dbReference>
<sequence>MLHTSETLERGRAAALSLSERIQEYESLSSTDDKPKSWNFPKAHSYFHIFDNVQNKGVTRNYNTKINENMHHPLKKAYQLRTNFKNIAPQVLHIDHQFYVAGIIHQGIEDMEAEKERRAIGEGVGDNVPTAEGPGTKLSDEHDVDEGVCFKVSVKRWTFEGLAAEHATDPAFTNFRVRLQNYLAGFIQMYRLPQPKSSSLRFKDADEIVHEYGMVKAYYNSKVDWTIMCDFIQASPSFYNNPRLDVVVIESRPWYFARLILLFTCQVESAEYLLALVQPLNVPQGHTTELERDMGLYRIRACPRREAIFIPARTIIRGAVAIRNYAADFSDGEEYFIMDNIDEDLFVRMESFQYR</sequence>
<evidence type="ECO:0000313" key="2">
    <source>
        <dbReference type="Proteomes" id="UP001437256"/>
    </source>
</evidence>
<evidence type="ECO:0000313" key="1">
    <source>
        <dbReference type="EMBL" id="KAL0063886.1"/>
    </source>
</evidence>
<name>A0ABR2ZS17_9AGAR</name>
<organism evidence="1 2">
    <name type="scientific">Marasmius tenuissimus</name>
    <dbReference type="NCBI Taxonomy" id="585030"/>
    <lineage>
        <taxon>Eukaryota</taxon>
        <taxon>Fungi</taxon>
        <taxon>Dikarya</taxon>
        <taxon>Basidiomycota</taxon>
        <taxon>Agaricomycotina</taxon>
        <taxon>Agaricomycetes</taxon>
        <taxon>Agaricomycetidae</taxon>
        <taxon>Agaricales</taxon>
        <taxon>Marasmiineae</taxon>
        <taxon>Marasmiaceae</taxon>
        <taxon>Marasmius</taxon>
    </lineage>
</organism>
<proteinExistence type="predicted"/>
<reference evidence="1 2" key="1">
    <citation type="submission" date="2024-05" db="EMBL/GenBank/DDBJ databases">
        <title>A draft genome resource for the thread blight pathogen Marasmius tenuissimus strain MS-2.</title>
        <authorList>
            <person name="Yulfo-Soto G.E."/>
            <person name="Baruah I.K."/>
            <person name="Amoako-Attah I."/>
            <person name="Bukari Y."/>
            <person name="Meinhardt L.W."/>
            <person name="Bailey B.A."/>
            <person name="Cohen S.P."/>
        </authorList>
    </citation>
    <scope>NUCLEOTIDE SEQUENCE [LARGE SCALE GENOMIC DNA]</scope>
    <source>
        <strain evidence="1 2">MS-2</strain>
    </source>
</reference>
<gene>
    <name evidence="1" type="ORF">AAF712_009167</name>
</gene>
<keyword evidence="2" id="KW-1185">Reference proteome</keyword>